<organism evidence="2 3">
    <name type="scientific">Alcanivorax quisquiliarum</name>
    <dbReference type="NCBI Taxonomy" id="2933565"/>
    <lineage>
        <taxon>Bacteria</taxon>
        <taxon>Pseudomonadati</taxon>
        <taxon>Pseudomonadota</taxon>
        <taxon>Gammaproteobacteria</taxon>
        <taxon>Oceanospirillales</taxon>
        <taxon>Alcanivoracaceae</taxon>
        <taxon>Alcanivorax</taxon>
    </lineage>
</organism>
<evidence type="ECO:0000313" key="2">
    <source>
        <dbReference type="EMBL" id="MCK0538017.1"/>
    </source>
</evidence>
<dbReference type="Pfam" id="PF22016">
    <property type="entry name" value="DUF6933"/>
    <property type="match status" value="1"/>
</dbReference>
<keyword evidence="3" id="KW-1185">Reference proteome</keyword>
<evidence type="ECO:0000259" key="1">
    <source>
        <dbReference type="Pfam" id="PF22016"/>
    </source>
</evidence>
<protein>
    <recommendedName>
        <fullName evidence="1">DUF6933 domain-containing protein</fullName>
    </recommendedName>
</protein>
<dbReference type="EMBL" id="JALKII010000006">
    <property type="protein sequence ID" value="MCK0538017.1"/>
    <property type="molecule type" value="Genomic_DNA"/>
</dbReference>
<proteinExistence type="predicted"/>
<sequence>MIQLNVTQKLFRQLPLDQFGQLAPTPATKAFYGQPAQGGNPLSGWHANLIALEHYSCLLFAHDRTRFPLVMLWAGTPDFAQLNYYFVDALMNVLLECGANEVQLEAAQRYLRPLQVGSRCDRSTLGTLNQMKDELEQLLWYER</sequence>
<name>A0ABT0E8R4_9GAMM</name>
<comment type="caution">
    <text evidence="2">The sequence shown here is derived from an EMBL/GenBank/DDBJ whole genome shotgun (WGS) entry which is preliminary data.</text>
</comment>
<evidence type="ECO:0000313" key="3">
    <source>
        <dbReference type="Proteomes" id="UP001165524"/>
    </source>
</evidence>
<gene>
    <name evidence="2" type="ORF">MU846_09870</name>
</gene>
<feature type="domain" description="DUF6933" evidence="1">
    <location>
        <begin position="3"/>
        <end position="139"/>
    </location>
</feature>
<dbReference type="Proteomes" id="UP001165524">
    <property type="component" value="Unassembled WGS sequence"/>
</dbReference>
<dbReference type="InterPro" id="IPR053864">
    <property type="entry name" value="DUF6933"/>
</dbReference>
<accession>A0ABT0E8R4</accession>
<reference evidence="2" key="1">
    <citation type="submission" date="2022-04" db="EMBL/GenBank/DDBJ databases">
        <title>Alcanivorax sp. CY1518 draft genome sequence.</title>
        <authorList>
            <person name="Zhao G."/>
            <person name="An M."/>
        </authorList>
    </citation>
    <scope>NUCLEOTIDE SEQUENCE</scope>
    <source>
        <strain evidence="2">CY1518</strain>
    </source>
</reference>
<dbReference type="RefSeq" id="WP_246952217.1">
    <property type="nucleotide sequence ID" value="NZ_JALKII010000006.1"/>
</dbReference>